<accession>A0A0N9HSR3</accession>
<dbReference type="Proteomes" id="UP000063699">
    <property type="component" value="Chromosome"/>
</dbReference>
<name>A0A0N9HSR3_9PSEU</name>
<keyword evidence="2" id="KW-1185">Reference proteome</keyword>
<dbReference type="KEGG" id="kphy:AOZ06_04895"/>
<evidence type="ECO:0000313" key="1">
    <source>
        <dbReference type="EMBL" id="ALG06346.1"/>
    </source>
</evidence>
<organism evidence="1 2">
    <name type="scientific">Kibdelosporangium phytohabitans</name>
    <dbReference type="NCBI Taxonomy" id="860235"/>
    <lineage>
        <taxon>Bacteria</taxon>
        <taxon>Bacillati</taxon>
        <taxon>Actinomycetota</taxon>
        <taxon>Actinomycetes</taxon>
        <taxon>Pseudonocardiales</taxon>
        <taxon>Pseudonocardiaceae</taxon>
        <taxon>Kibdelosporangium</taxon>
    </lineage>
</organism>
<protein>
    <submittedName>
        <fullName evidence="1">Uncharacterized protein</fullName>
    </submittedName>
</protein>
<reference evidence="1 2" key="1">
    <citation type="submission" date="2015-07" db="EMBL/GenBank/DDBJ databases">
        <title>Genome sequencing of Kibdelosporangium phytohabitans.</title>
        <authorList>
            <person name="Qin S."/>
            <person name="Xing K."/>
        </authorList>
    </citation>
    <scope>NUCLEOTIDE SEQUENCE [LARGE SCALE GENOMIC DNA]</scope>
    <source>
        <strain evidence="1 2">KLBMP1111</strain>
    </source>
</reference>
<sequence length="99" mass="11764">MTDKLTDTSELMDYETVPCGDHKNEHDPHRWTSPTYGRVECLGRRFRVDLATVKLEEWSRDELIDMVYRLQDAIQALRDTNGHLLEANEIVTRRYSRPW</sequence>
<dbReference type="RefSeq" id="WP_054288322.1">
    <property type="nucleotide sequence ID" value="NZ_CP012752.1"/>
</dbReference>
<dbReference type="EMBL" id="CP012752">
    <property type="protein sequence ID" value="ALG06346.1"/>
    <property type="molecule type" value="Genomic_DNA"/>
</dbReference>
<evidence type="ECO:0000313" key="2">
    <source>
        <dbReference type="Proteomes" id="UP000063699"/>
    </source>
</evidence>
<gene>
    <name evidence="1" type="ORF">AOZ06_04895</name>
</gene>
<dbReference type="AlphaFoldDB" id="A0A0N9HSR3"/>
<proteinExistence type="predicted"/>